<evidence type="ECO:0008006" key="4">
    <source>
        <dbReference type="Google" id="ProtNLM"/>
    </source>
</evidence>
<evidence type="ECO:0000256" key="1">
    <source>
        <dbReference type="SAM" id="MobiDB-lite"/>
    </source>
</evidence>
<dbReference type="PANTHER" id="PTHR13379:SF0">
    <property type="entry name" value="UPF0415 PROTEIN C7ORF25"/>
    <property type="match status" value="1"/>
</dbReference>
<accession>A0A9P9AB95</accession>
<name>A0A9P9AB95_9PEZI</name>
<organism evidence="2 3">
    <name type="scientific">Plectosphaerella plurivora</name>
    <dbReference type="NCBI Taxonomy" id="936078"/>
    <lineage>
        <taxon>Eukaryota</taxon>
        <taxon>Fungi</taxon>
        <taxon>Dikarya</taxon>
        <taxon>Ascomycota</taxon>
        <taxon>Pezizomycotina</taxon>
        <taxon>Sordariomycetes</taxon>
        <taxon>Hypocreomycetidae</taxon>
        <taxon>Glomerellales</taxon>
        <taxon>Plectosphaerellaceae</taxon>
        <taxon>Plectosphaerella</taxon>
    </lineage>
</organism>
<feature type="region of interest" description="Disordered" evidence="1">
    <location>
        <begin position="514"/>
        <end position="570"/>
    </location>
</feature>
<dbReference type="PANTHER" id="PTHR13379">
    <property type="entry name" value="UNCHARACTERIZED DUF1308"/>
    <property type="match status" value="1"/>
</dbReference>
<evidence type="ECO:0000313" key="3">
    <source>
        <dbReference type="Proteomes" id="UP000770015"/>
    </source>
</evidence>
<proteinExistence type="predicted"/>
<keyword evidence="3" id="KW-1185">Reference proteome</keyword>
<dbReference type="OrthoDB" id="441890at2759"/>
<sequence>MQAHRDIVQECETISQKIDTLLSELQQLKQAVEARPAIGTKPLPWNHAITGLGAFERVVLAEKRNVANMLRQATDHGFEEGDDGEADLAALAGRLRIKLDACNHKFHDVVWDTAKKCHDLCGMRCEYFRTTANRKAEAVIVDIVAGGGTEWIKIVTTTERRICYEMTDAGWDWEADDDDDDDEPPLPEDGDNEVEVARVARHLVAAARLTYVEYRRPTVKIILSRITSGSSAHVDRLLRYVRTFGGDEVELSVETADQCPLLQAPSPPLEVALPRLVSHDPFRDFTATLNVDCSVFMALASDFSHMIITRDNPLLRSKQHHIDAGDEMEHGPRLLTTMYPAMVGRELVCTQDAADTFLKIAYDIGTETEQARARILFKAADDEDEDNVSREEDRRRRVAELARLSVYDVPDDLRLPIRTVGTVTWDDAQRLVNEGELPRVALVVGRMGSGLNAMNVSSFLYGWRASLTTVTSNWEAAKRLKTVIEANRTTADERGPHIWRIPFARKLLAKPRVAGNEQAPIKTRRERKQEKLSSLQRWVGDEGETGNGVTDTAPTLTALTIDDDVQEAKT</sequence>
<reference evidence="2" key="1">
    <citation type="journal article" date="2021" name="Nat. Commun.">
        <title>Genetic determinants of endophytism in the Arabidopsis root mycobiome.</title>
        <authorList>
            <person name="Mesny F."/>
            <person name="Miyauchi S."/>
            <person name="Thiergart T."/>
            <person name="Pickel B."/>
            <person name="Atanasova L."/>
            <person name="Karlsson M."/>
            <person name="Huettel B."/>
            <person name="Barry K.W."/>
            <person name="Haridas S."/>
            <person name="Chen C."/>
            <person name="Bauer D."/>
            <person name="Andreopoulos W."/>
            <person name="Pangilinan J."/>
            <person name="LaButti K."/>
            <person name="Riley R."/>
            <person name="Lipzen A."/>
            <person name="Clum A."/>
            <person name="Drula E."/>
            <person name="Henrissat B."/>
            <person name="Kohler A."/>
            <person name="Grigoriev I.V."/>
            <person name="Martin F.M."/>
            <person name="Hacquard S."/>
        </authorList>
    </citation>
    <scope>NUCLEOTIDE SEQUENCE</scope>
    <source>
        <strain evidence="2">MPI-SDFR-AT-0117</strain>
    </source>
</reference>
<evidence type="ECO:0000313" key="2">
    <source>
        <dbReference type="EMBL" id="KAH6692473.1"/>
    </source>
</evidence>
<dbReference type="Proteomes" id="UP000770015">
    <property type="component" value="Unassembled WGS sequence"/>
</dbReference>
<protein>
    <recommendedName>
        <fullName evidence="4">DUF1308 domain-containing protein</fullName>
    </recommendedName>
</protein>
<dbReference type="EMBL" id="JAGSXJ010000004">
    <property type="protein sequence ID" value="KAH6692473.1"/>
    <property type="molecule type" value="Genomic_DNA"/>
</dbReference>
<comment type="caution">
    <text evidence="2">The sequence shown here is derived from an EMBL/GenBank/DDBJ whole genome shotgun (WGS) entry which is preliminary data.</text>
</comment>
<feature type="compositionally biased region" description="Acidic residues" evidence="1">
    <location>
        <begin position="561"/>
        <end position="570"/>
    </location>
</feature>
<dbReference type="AlphaFoldDB" id="A0A9P9AB95"/>
<feature type="region of interest" description="Disordered" evidence="1">
    <location>
        <begin position="172"/>
        <end position="192"/>
    </location>
</feature>
<gene>
    <name evidence="2" type="ORF">F5X68DRAFT_58730</name>
</gene>
<feature type="compositionally biased region" description="Polar residues" evidence="1">
    <location>
        <begin position="547"/>
        <end position="558"/>
    </location>
</feature>